<protein>
    <submittedName>
        <fullName evidence="1">Uncharacterized protein</fullName>
    </submittedName>
</protein>
<dbReference type="Proteomes" id="UP000007266">
    <property type="component" value="Linkage group 10"/>
</dbReference>
<keyword evidence="2" id="KW-1185">Reference proteome</keyword>
<accession>D7EI57</accession>
<reference evidence="1 2" key="1">
    <citation type="journal article" date="2008" name="Nature">
        <title>The genome of the model beetle and pest Tribolium castaneum.</title>
        <authorList>
            <consortium name="Tribolium Genome Sequencing Consortium"/>
            <person name="Richards S."/>
            <person name="Gibbs R.A."/>
            <person name="Weinstock G.M."/>
            <person name="Brown S.J."/>
            <person name="Denell R."/>
            <person name="Beeman R.W."/>
            <person name="Gibbs R."/>
            <person name="Beeman R.W."/>
            <person name="Brown S.J."/>
            <person name="Bucher G."/>
            <person name="Friedrich M."/>
            <person name="Grimmelikhuijzen C.J."/>
            <person name="Klingler M."/>
            <person name="Lorenzen M."/>
            <person name="Richards S."/>
            <person name="Roth S."/>
            <person name="Schroder R."/>
            <person name="Tautz D."/>
            <person name="Zdobnov E.M."/>
            <person name="Muzny D."/>
            <person name="Gibbs R.A."/>
            <person name="Weinstock G.M."/>
            <person name="Attaway T."/>
            <person name="Bell S."/>
            <person name="Buhay C.J."/>
            <person name="Chandrabose M.N."/>
            <person name="Chavez D."/>
            <person name="Clerk-Blankenburg K.P."/>
            <person name="Cree A."/>
            <person name="Dao M."/>
            <person name="Davis C."/>
            <person name="Chacko J."/>
            <person name="Dinh H."/>
            <person name="Dugan-Rocha S."/>
            <person name="Fowler G."/>
            <person name="Garner T.T."/>
            <person name="Garnes J."/>
            <person name="Gnirke A."/>
            <person name="Hawes A."/>
            <person name="Hernandez J."/>
            <person name="Hines S."/>
            <person name="Holder M."/>
            <person name="Hume J."/>
            <person name="Jhangiani S.N."/>
            <person name="Joshi V."/>
            <person name="Khan Z.M."/>
            <person name="Jackson L."/>
            <person name="Kovar C."/>
            <person name="Kowis A."/>
            <person name="Lee S."/>
            <person name="Lewis L.R."/>
            <person name="Margolis J."/>
            <person name="Morgan M."/>
            <person name="Nazareth L.V."/>
            <person name="Nguyen N."/>
            <person name="Okwuonu G."/>
            <person name="Parker D."/>
            <person name="Richards S."/>
            <person name="Ruiz S.J."/>
            <person name="Santibanez J."/>
            <person name="Savard J."/>
            <person name="Scherer S.E."/>
            <person name="Schneider B."/>
            <person name="Sodergren E."/>
            <person name="Tautz D."/>
            <person name="Vattahil S."/>
            <person name="Villasana D."/>
            <person name="White C.S."/>
            <person name="Wright R."/>
            <person name="Park Y."/>
            <person name="Beeman R.W."/>
            <person name="Lord J."/>
            <person name="Oppert B."/>
            <person name="Lorenzen M."/>
            <person name="Brown S."/>
            <person name="Wang L."/>
            <person name="Savard J."/>
            <person name="Tautz D."/>
            <person name="Richards S."/>
            <person name="Weinstock G."/>
            <person name="Gibbs R.A."/>
            <person name="Liu Y."/>
            <person name="Worley K."/>
            <person name="Weinstock G."/>
            <person name="Elsik C.G."/>
            <person name="Reese J.T."/>
            <person name="Elhaik E."/>
            <person name="Landan G."/>
            <person name="Graur D."/>
            <person name="Arensburger P."/>
            <person name="Atkinson P."/>
            <person name="Beeman R.W."/>
            <person name="Beidler J."/>
            <person name="Brown S.J."/>
            <person name="Demuth J.P."/>
            <person name="Drury D.W."/>
            <person name="Du Y.Z."/>
            <person name="Fujiwara H."/>
            <person name="Lorenzen M."/>
            <person name="Maselli V."/>
            <person name="Osanai M."/>
            <person name="Park Y."/>
            <person name="Robertson H.M."/>
            <person name="Tu Z."/>
            <person name="Wang J.J."/>
            <person name="Wang S."/>
            <person name="Richards S."/>
            <person name="Song H."/>
            <person name="Zhang L."/>
            <person name="Sodergren E."/>
            <person name="Werner D."/>
            <person name="Stanke M."/>
            <person name="Morgenstern B."/>
            <person name="Solovyev V."/>
            <person name="Kosarev P."/>
            <person name="Brown G."/>
            <person name="Chen H.C."/>
            <person name="Ermolaeva O."/>
            <person name="Hlavina W."/>
            <person name="Kapustin Y."/>
            <person name="Kiryutin B."/>
            <person name="Kitts P."/>
            <person name="Maglott D."/>
            <person name="Pruitt K."/>
            <person name="Sapojnikov V."/>
            <person name="Souvorov A."/>
            <person name="Mackey A.J."/>
            <person name="Waterhouse R.M."/>
            <person name="Wyder S."/>
            <person name="Zdobnov E.M."/>
            <person name="Zdobnov E.M."/>
            <person name="Wyder S."/>
            <person name="Kriventseva E.V."/>
            <person name="Kadowaki T."/>
            <person name="Bork P."/>
            <person name="Aranda M."/>
            <person name="Bao R."/>
            <person name="Beermann A."/>
            <person name="Berns N."/>
            <person name="Bolognesi R."/>
            <person name="Bonneton F."/>
            <person name="Bopp D."/>
            <person name="Brown S.J."/>
            <person name="Bucher G."/>
            <person name="Butts T."/>
            <person name="Chaumot A."/>
            <person name="Denell R.E."/>
            <person name="Ferrier D.E."/>
            <person name="Friedrich M."/>
            <person name="Gordon C.M."/>
            <person name="Jindra M."/>
            <person name="Klingler M."/>
            <person name="Lan Q."/>
            <person name="Lattorff H.M."/>
            <person name="Laudet V."/>
            <person name="von Levetsow C."/>
            <person name="Liu Z."/>
            <person name="Lutz R."/>
            <person name="Lynch J.A."/>
            <person name="da Fonseca R.N."/>
            <person name="Posnien N."/>
            <person name="Reuter R."/>
            <person name="Roth S."/>
            <person name="Savard J."/>
            <person name="Schinko J.B."/>
            <person name="Schmitt C."/>
            <person name="Schoppmeier M."/>
            <person name="Schroder R."/>
            <person name="Shippy T.D."/>
            <person name="Simonnet F."/>
            <person name="Marques-Souza H."/>
            <person name="Tautz D."/>
            <person name="Tomoyasu Y."/>
            <person name="Trauner J."/>
            <person name="Van der Zee M."/>
            <person name="Vervoort M."/>
            <person name="Wittkopp N."/>
            <person name="Wimmer E.A."/>
            <person name="Yang X."/>
            <person name="Jones A.K."/>
            <person name="Sattelle D.B."/>
            <person name="Ebert P.R."/>
            <person name="Nelson D."/>
            <person name="Scott J.G."/>
            <person name="Beeman R.W."/>
            <person name="Muthukrishnan S."/>
            <person name="Kramer K.J."/>
            <person name="Arakane Y."/>
            <person name="Beeman R.W."/>
            <person name="Zhu Q."/>
            <person name="Hogenkamp D."/>
            <person name="Dixit R."/>
            <person name="Oppert B."/>
            <person name="Jiang H."/>
            <person name="Zou Z."/>
            <person name="Marshall J."/>
            <person name="Elpidina E."/>
            <person name="Vinokurov K."/>
            <person name="Oppert C."/>
            <person name="Zou Z."/>
            <person name="Evans J."/>
            <person name="Lu Z."/>
            <person name="Zhao P."/>
            <person name="Sumathipala N."/>
            <person name="Altincicek B."/>
            <person name="Vilcinskas A."/>
            <person name="Williams M."/>
            <person name="Hultmark D."/>
            <person name="Hetru C."/>
            <person name="Jiang H."/>
            <person name="Grimmelikhuijzen C.J."/>
            <person name="Hauser F."/>
            <person name="Cazzamali G."/>
            <person name="Williamson M."/>
            <person name="Park Y."/>
            <person name="Li B."/>
            <person name="Tanaka Y."/>
            <person name="Predel R."/>
            <person name="Neupert S."/>
            <person name="Schachtner J."/>
            <person name="Verleyen P."/>
            <person name="Raible F."/>
            <person name="Bork P."/>
            <person name="Friedrich M."/>
            <person name="Walden K.K."/>
            <person name="Robertson H.M."/>
            <person name="Angeli S."/>
            <person name="Foret S."/>
            <person name="Bucher G."/>
            <person name="Schuetz S."/>
            <person name="Maleszka R."/>
            <person name="Wimmer E.A."/>
            <person name="Beeman R.W."/>
            <person name="Lorenzen M."/>
            <person name="Tomoyasu Y."/>
            <person name="Miller S.C."/>
            <person name="Grossmann D."/>
            <person name="Bucher G."/>
        </authorList>
    </citation>
    <scope>NUCLEOTIDE SEQUENCE [LARGE SCALE GENOMIC DNA]</scope>
    <source>
        <strain evidence="1 2">Georgia GA2</strain>
    </source>
</reference>
<evidence type="ECO:0000313" key="1">
    <source>
        <dbReference type="EMBL" id="EFA13247.1"/>
    </source>
</evidence>
<dbReference type="AlphaFoldDB" id="D7EI57"/>
<sequence length="84" mass="9363">MAEFTVAYARGRVLQEPSTRGITPVSALTERHVIRRCVFFSIMAGFLHTDYSNGLEGAAHELRPTNVFINKHKDKNLEACSRGA</sequence>
<gene>
    <name evidence="1" type="primary">GLEAN_01517</name>
    <name evidence="1" type="ORF">TcasGA2_TC001517</name>
</gene>
<organism evidence="1 2">
    <name type="scientific">Tribolium castaneum</name>
    <name type="common">Red flour beetle</name>
    <dbReference type="NCBI Taxonomy" id="7070"/>
    <lineage>
        <taxon>Eukaryota</taxon>
        <taxon>Metazoa</taxon>
        <taxon>Ecdysozoa</taxon>
        <taxon>Arthropoda</taxon>
        <taxon>Hexapoda</taxon>
        <taxon>Insecta</taxon>
        <taxon>Pterygota</taxon>
        <taxon>Neoptera</taxon>
        <taxon>Endopterygota</taxon>
        <taxon>Coleoptera</taxon>
        <taxon>Polyphaga</taxon>
        <taxon>Cucujiformia</taxon>
        <taxon>Tenebrionidae</taxon>
        <taxon>Tenebrionidae incertae sedis</taxon>
        <taxon>Tribolium</taxon>
    </lineage>
</organism>
<reference evidence="1 2" key="2">
    <citation type="journal article" date="2010" name="Nucleic Acids Res.">
        <title>BeetleBase in 2010: revisions to provide comprehensive genomic information for Tribolium castaneum.</title>
        <authorList>
            <person name="Kim H.S."/>
            <person name="Murphy T."/>
            <person name="Xia J."/>
            <person name="Caragea D."/>
            <person name="Park Y."/>
            <person name="Beeman R.W."/>
            <person name="Lorenzen M.D."/>
            <person name="Butcher S."/>
            <person name="Manak J.R."/>
            <person name="Brown S.J."/>
        </authorList>
    </citation>
    <scope>GENOME REANNOTATION</scope>
    <source>
        <strain evidence="1 2">Georgia GA2</strain>
    </source>
</reference>
<dbReference type="EMBL" id="KQ971379">
    <property type="protein sequence ID" value="EFA13247.1"/>
    <property type="molecule type" value="Genomic_DNA"/>
</dbReference>
<evidence type="ECO:0000313" key="2">
    <source>
        <dbReference type="Proteomes" id="UP000007266"/>
    </source>
</evidence>
<name>D7EI57_TRICA</name>
<proteinExistence type="predicted"/>
<dbReference type="InParanoid" id="D7EI57"/>
<dbReference type="HOGENOM" id="CLU_2530415_0_0_1"/>